<dbReference type="SFLD" id="SFLDG00179">
    <property type="entry name" value="mandelate_racemase"/>
    <property type="match status" value="1"/>
</dbReference>
<sequence length="361" mass="39769">MMKITSVECLILDRVNPFVRIYTDEGITGIGECFRRQPQVIKTLIEHTLAPALVGQDPLDNELRWRDMYRAGSASDMGGAVYCAIAGLDIALWDIKGKALGMPIHKLLGGKLRDKIRMYASSLRRDMSPSEEARRAASFVGQGYTAYKLHSAVPGEMDDPADQTIETVRAVRAAVGDDIEILVDVNGAFTTHHALEIGKALEDLGVFHFEEPRPHYDLPGLATIADTLDIPIASGEMIYTHWQYRDLILQGRVDILQPDIVKVPGFTEFQKIAALASAFGKPITVHNTQPTISTVAHLHVCAAYANIPYAQEYNIEPLSIRDEWPILKEPLQVKDGYLKVPDGPGLGAEFDEAVVKRLAAA</sequence>
<proteinExistence type="predicted"/>
<protein>
    <submittedName>
        <fullName evidence="3">Putative Mandelate racemase / muconate lactonizing enzyme, C-terminal domain protein</fullName>
    </submittedName>
</protein>
<dbReference type="SMART" id="SM00922">
    <property type="entry name" value="MR_MLE"/>
    <property type="match status" value="1"/>
</dbReference>
<evidence type="ECO:0000259" key="2">
    <source>
        <dbReference type="SMART" id="SM00922"/>
    </source>
</evidence>
<dbReference type="InterPro" id="IPR029017">
    <property type="entry name" value="Enolase-like_N"/>
</dbReference>
<dbReference type="InterPro" id="IPR018110">
    <property type="entry name" value="Mandel_Rmase/mucon_lact_enz_CS"/>
</dbReference>
<dbReference type="InterPro" id="IPR013341">
    <property type="entry name" value="Mandelate_racemase_N_dom"/>
</dbReference>
<name>B3T359_9ZZZZ</name>
<dbReference type="GO" id="GO:0009063">
    <property type="term" value="P:amino acid catabolic process"/>
    <property type="evidence" value="ECO:0007669"/>
    <property type="project" value="InterPro"/>
</dbReference>
<keyword evidence="1" id="KW-0456">Lyase</keyword>
<evidence type="ECO:0000256" key="1">
    <source>
        <dbReference type="ARBA" id="ARBA00023239"/>
    </source>
</evidence>
<dbReference type="GO" id="GO:0016829">
    <property type="term" value="F:lyase activity"/>
    <property type="evidence" value="ECO:0007669"/>
    <property type="project" value="UniProtKB-KW"/>
</dbReference>
<dbReference type="AlphaFoldDB" id="B3T359"/>
<dbReference type="InterPro" id="IPR029065">
    <property type="entry name" value="Enolase_C-like"/>
</dbReference>
<dbReference type="PROSITE" id="PS00908">
    <property type="entry name" value="MR_MLE_1"/>
    <property type="match status" value="1"/>
</dbReference>
<feature type="domain" description="Mandelate racemase/muconate lactonizing enzyme C-terminal" evidence="2">
    <location>
        <begin position="129"/>
        <end position="231"/>
    </location>
</feature>
<dbReference type="Gene3D" id="3.30.390.10">
    <property type="entry name" value="Enolase-like, N-terminal domain"/>
    <property type="match status" value="1"/>
</dbReference>
<dbReference type="PANTHER" id="PTHR48080">
    <property type="entry name" value="D-GALACTONATE DEHYDRATASE-RELATED"/>
    <property type="match status" value="1"/>
</dbReference>
<dbReference type="Gene3D" id="3.20.20.120">
    <property type="entry name" value="Enolase-like C-terminal domain"/>
    <property type="match status" value="1"/>
</dbReference>
<dbReference type="SUPFAM" id="SSF51604">
    <property type="entry name" value="Enolase C-terminal domain-like"/>
    <property type="match status" value="1"/>
</dbReference>
<dbReference type="PANTHER" id="PTHR48080:SF2">
    <property type="entry name" value="D-GALACTONATE DEHYDRATASE"/>
    <property type="match status" value="1"/>
</dbReference>
<dbReference type="SUPFAM" id="SSF54826">
    <property type="entry name" value="Enolase N-terminal domain-like"/>
    <property type="match status" value="1"/>
</dbReference>
<accession>B3T359</accession>
<dbReference type="Pfam" id="PF13378">
    <property type="entry name" value="MR_MLE_C"/>
    <property type="match status" value="1"/>
</dbReference>
<organism evidence="3">
    <name type="scientific">uncultured marine microorganism HF4000_ANIW93N21</name>
    <dbReference type="NCBI Taxonomy" id="455527"/>
    <lineage>
        <taxon>unclassified sequences</taxon>
        <taxon>environmental samples</taxon>
    </lineage>
</organism>
<dbReference type="SFLD" id="SFLDS00001">
    <property type="entry name" value="Enolase"/>
    <property type="match status" value="1"/>
</dbReference>
<dbReference type="Pfam" id="PF02746">
    <property type="entry name" value="MR_MLE_N"/>
    <property type="match status" value="1"/>
</dbReference>
<dbReference type="InterPro" id="IPR013342">
    <property type="entry name" value="Mandelate_racemase_C"/>
</dbReference>
<dbReference type="CDD" id="cd03316">
    <property type="entry name" value="MR_like"/>
    <property type="match status" value="1"/>
</dbReference>
<dbReference type="InterPro" id="IPR034593">
    <property type="entry name" value="DgoD-like"/>
</dbReference>
<dbReference type="InterPro" id="IPR036849">
    <property type="entry name" value="Enolase-like_C_sf"/>
</dbReference>
<gene>
    <name evidence="3" type="ORF">ALOHA_HF4000ANIW93N21ctg1g25</name>
</gene>
<evidence type="ECO:0000313" key="3">
    <source>
        <dbReference type="EMBL" id="ABZ07018.1"/>
    </source>
</evidence>
<dbReference type="EMBL" id="EU016590">
    <property type="protein sequence ID" value="ABZ07018.1"/>
    <property type="molecule type" value="Genomic_DNA"/>
</dbReference>
<reference evidence="3" key="1">
    <citation type="journal article" date="2008" name="ISME J.">
        <title>Genomic patterns of recombination, clonal divergence and environment in marine microbial populations.</title>
        <authorList>
            <person name="Konstantinidis K.T."/>
            <person name="Delong E.F."/>
        </authorList>
    </citation>
    <scope>NUCLEOTIDE SEQUENCE</scope>
</reference>